<feature type="domain" description="MobA-like NTP transferase" evidence="2">
    <location>
        <begin position="6"/>
        <end position="161"/>
    </location>
</feature>
<dbReference type="Proteomes" id="UP000664303">
    <property type="component" value="Unassembled WGS sequence"/>
</dbReference>
<comment type="caution">
    <text evidence="3">The sequence shown here is derived from an EMBL/GenBank/DDBJ whole genome shotgun (WGS) entry which is preliminary data.</text>
</comment>
<evidence type="ECO:0000313" key="3">
    <source>
        <dbReference type="EMBL" id="MBN7796233.1"/>
    </source>
</evidence>
<evidence type="ECO:0000256" key="1">
    <source>
        <dbReference type="ARBA" id="ARBA00022842"/>
    </source>
</evidence>
<accession>A0A939ILQ6</accession>
<proteinExistence type="predicted"/>
<dbReference type="Pfam" id="PF12804">
    <property type="entry name" value="NTP_transf_3"/>
    <property type="match status" value="1"/>
</dbReference>
<dbReference type="AlphaFoldDB" id="A0A939ILQ6"/>
<name>A0A939ILQ6_9GAMM</name>
<dbReference type="CDD" id="cd04182">
    <property type="entry name" value="GT_2_like_f"/>
    <property type="match status" value="1"/>
</dbReference>
<keyword evidence="1" id="KW-0460">Magnesium</keyword>
<reference evidence="3" key="1">
    <citation type="submission" date="2021-02" db="EMBL/GenBank/DDBJ databases">
        <title>PHA producing bacteria isolated from coastal sediment in Guangdong, Shenzhen.</title>
        <authorList>
            <person name="Zheng W."/>
            <person name="Yu S."/>
            <person name="Huang Y."/>
        </authorList>
    </citation>
    <scope>NUCLEOTIDE SEQUENCE</scope>
    <source>
        <strain evidence="3">TN14-10</strain>
    </source>
</reference>
<dbReference type="InterPro" id="IPR029044">
    <property type="entry name" value="Nucleotide-diphossugar_trans"/>
</dbReference>
<dbReference type="EMBL" id="JAFKCZ010000004">
    <property type="protein sequence ID" value="MBN7796233.1"/>
    <property type="molecule type" value="Genomic_DNA"/>
</dbReference>
<evidence type="ECO:0000259" key="2">
    <source>
        <dbReference type="Pfam" id="PF12804"/>
    </source>
</evidence>
<sequence>MNLGVLLLAAGSSRRFGGDKRFARLGGGDSVFEASIRAARASGLSLCVCLRPDDTRALELLARLGVDSCACADAARGMGHTLAQGIAAAADWDAALIALADMPWVLPATYRAVAAAAGPRRIVVPSRGGRRGHPVAFGAAFYPELARLEGDAGARRVLARHAGRVCELEVDDPGILRDVDRPADLGG</sequence>
<organism evidence="3 4">
    <name type="scientific">Parahaliea mediterranea</name>
    <dbReference type="NCBI Taxonomy" id="651086"/>
    <lineage>
        <taxon>Bacteria</taxon>
        <taxon>Pseudomonadati</taxon>
        <taxon>Pseudomonadota</taxon>
        <taxon>Gammaproteobacteria</taxon>
        <taxon>Cellvibrionales</taxon>
        <taxon>Halieaceae</taxon>
        <taxon>Parahaliea</taxon>
    </lineage>
</organism>
<dbReference type="SUPFAM" id="SSF53448">
    <property type="entry name" value="Nucleotide-diphospho-sugar transferases"/>
    <property type="match status" value="1"/>
</dbReference>
<evidence type="ECO:0000313" key="4">
    <source>
        <dbReference type="Proteomes" id="UP000664303"/>
    </source>
</evidence>
<dbReference type="RefSeq" id="WP_206559675.1">
    <property type="nucleotide sequence ID" value="NZ_JAFKCZ010000004.1"/>
</dbReference>
<keyword evidence="4" id="KW-1185">Reference proteome</keyword>
<dbReference type="PANTHER" id="PTHR43777:SF1">
    <property type="entry name" value="MOLYBDENUM COFACTOR CYTIDYLYLTRANSFERASE"/>
    <property type="match status" value="1"/>
</dbReference>
<protein>
    <submittedName>
        <fullName evidence="3">Nucleotidyltransferase family protein</fullName>
    </submittedName>
</protein>
<gene>
    <name evidence="3" type="ORF">JYP50_06515</name>
</gene>
<dbReference type="Gene3D" id="3.90.550.10">
    <property type="entry name" value="Spore Coat Polysaccharide Biosynthesis Protein SpsA, Chain A"/>
    <property type="match status" value="1"/>
</dbReference>
<dbReference type="GO" id="GO:0016779">
    <property type="term" value="F:nucleotidyltransferase activity"/>
    <property type="evidence" value="ECO:0007669"/>
    <property type="project" value="UniProtKB-ARBA"/>
</dbReference>
<dbReference type="InterPro" id="IPR025877">
    <property type="entry name" value="MobA-like_NTP_Trfase"/>
</dbReference>
<dbReference type="PANTHER" id="PTHR43777">
    <property type="entry name" value="MOLYBDENUM COFACTOR CYTIDYLYLTRANSFERASE"/>
    <property type="match status" value="1"/>
</dbReference>